<sequence length="71" mass="7779">MLANKTFRHFFLVTAAAIMLMATVEAAPAADALRSTICVNSPIECNLRYPGGYCEIDLCRCRPVCKKGMIP</sequence>
<gene>
    <name evidence="2" type="ORF">BG006_000092</name>
</gene>
<dbReference type="AlphaFoldDB" id="A0A9P5SEL7"/>
<organism evidence="2 3">
    <name type="scientific">Podila minutissima</name>
    <dbReference type="NCBI Taxonomy" id="64525"/>
    <lineage>
        <taxon>Eukaryota</taxon>
        <taxon>Fungi</taxon>
        <taxon>Fungi incertae sedis</taxon>
        <taxon>Mucoromycota</taxon>
        <taxon>Mortierellomycotina</taxon>
        <taxon>Mortierellomycetes</taxon>
        <taxon>Mortierellales</taxon>
        <taxon>Mortierellaceae</taxon>
        <taxon>Podila</taxon>
    </lineage>
</organism>
<protein>
    <submittedName>
        <fullName evidence="2">Uncharacterized protein</fullName>
    </submittedName>
</protein>
<keyword evidence="3" id="KW-1185">Reference proteome</keyword>
<feature type="chain" id="PRO_5040450219" evidence="1">
    <location>
        <begin position="27"/>
        <end position="71"/>
    </location>
</feature>
<proteinExistence type="predicted"/>
<accession>A0A9P5SEL7</accession>
<name>A0A9P5SEL7_9FUNG</name>
<evidence type="ECO:0000256" key="1">
    <source>
        <dbReference type="SAM" id="SignalP"/>
    </source>
</evidence>
<evidence type="ECO:0000313" key="2">
    <source>
        <dbReference type="EMBL" id="KAF9324945.1"/>
    </source>
</evidence>
<evidence type="ECO:0000313" key="3">
    <source>
        <dbReference type="Proteomes" id="UP000696485"/>
    </source>
</evidence>
<comment type="caution">
    <text evidence="2">The sequence shown here is derived from an EMBL/GenBank/DDBJ whole genome shotgun (WGS) entry which is preliminary data.</text>
</comment>
<keyword evidence="1" id="KW-0732">Signal</keyword>
<dbReference type="EMBL" id="JAAAUY010001003">
    <property type="protein sequence ID" value="KAF9324945.1"/>
    <property type="molecule type" value="Genomic_DNA"/>
</dbReference>
<dbReference type="Proteomes" id="UP000696485">
    <property type="component" value="Unassembled WGS sequence"/>
</dbReference>
<reference evidence="2" key="1">
    <citation type="journal article" date="2020" name="Fungal Divers.">
        <title>Resolving the Mortierellaceae phylogeny through synthesis of multi-gene phylogenetics and phylogenomics.</title>
        <authorList>
            <person name="Vandepol N."/>
            <person name="Liber J."/>
            <person name="Desiro A."/>
            <person name="Na H."/>
            <person name="Kennedy M."/>
            <person name="Barry K."/>
            <person name="Grigoriev I.V."/>
            <person name="Miller A.N."/>
            <person name="O'Donnell K."/>
            <person name="Stajich J.E."/>
            <person name="Bonito G."/>
        </authorList>
    </citation>
    <scope>NUCLEOTIDE SEQUENCE</scope>
    <source>
        <strain evidence="2">NVP1</strain>
    </source>
</reference>
<feature type="signal peptide" evidence="1">
    <location>
        <begin position="1"/>
        <end position="26"/>
    </location>
</feature>